<feature type="compositionally biased region" description="Polar residues" evidence="1">
    <location>
        <begin position="135"/>
        <end position="144"/>
    </location>
</feature>
<keyword evidence="2" id="KW-0812">Transmembrane</keyword>
<dbReference type="InterPro" id="IPR050400">
    <property type="entry name" value="Bact_Cytoskel_RodZ"/>
</dbReference>
<dbReference type="EMBL" id="JBHSDT010000008">
    <property type="protein sequence ID" value="MFC4404515.1"/>
    <property type="molecule type" value="Genomic_DNA"/>
</dbReference>
<dbReference type="RefSeq" id="WP_390253253.1">
    <property type="nucleotide sequence ID" value="NZ_JBHSDT010000008.1"/>
</dbReference>
<feature type="compositionally biased region" description="Acidic residues" evidence="1">
    <location>
        <begin position="161"/>
        <end position="185"/>
    </location>
</feature>
<feature type="region of interest" description="Disordered" evidence="1">
    <location>
        <begin position="134"/>
        <end position="191"/>
    </location>
</feature>
<sequence>MGIGERLKQEREAKNLTLNDIQKQTKIQTRYLNAIEEEKFEVMPGSFYVRAFIKEYATVLELDPEALMTEYESDLPFDKEEKVVLSRVNSSKKNKAVTKTPVVFSFLPSVIVVLLVIGIIVIVWLFRQGAFDGNDPNTSDQLTEQTDESPGSEVRMPPDNGGDEQTNDDPDGTSEDSDTQQETETETSITLDSFADNDLNYTLETNEEQLTLVLETTGQNWIDLQNENGESFVYETLTANNSPIEVDISDFKQVYVKFGEPLSVSFSVNGTPIELPAELSDSTIPQEMWINIVK</sequence>
<name>A0ABV8WYG7_9BACI</name>
<dbReference type="Proteomes" id="UP001595882">
    <property type="component" value="Unassembled WGS sequence"/>
</dbReference>
<reference evidence="4" key="1">
    <citation type="journal article" date="2019" name="Int. J. Syst. Evol. Microbiol.">
        <title>The Global Catalogue of Microorganisms (GCM) 10K type strain sequencing project: providing services to taxonomists for standard genome sequencing and annotation.</title>
        <authorList>
            <consortium name="The Broad Institute Genomics Platform"/>
            <consortium name="The Broad Institute Genome Sequencing Center for Infectious Disease"/>
            <person name="Wu L."/>
            <person name="Ma J."/>
        </authorList>
    </citation>
    <scope>NUCLEOTIDE SEQUENCE [LARGE SCALE GENOMIC DNA]</scope>
    <source>
        <strain evidence="4">CCUG 37865</strain>
    </source>
</reference>
<protein>
    <submittedName>
        <fullName evidence="3">Helix-turn-helix domain-containing protein</fullName>
    </submittedName>
</protein>
<comment type="caution">
    <text evidence="3">The sequence shown here is derived from an EMBL/GenBank/DDBJ whole genome shotgun (WGS) entry which is preliminary data.</text>
</comment>
<organism evidence="3 4">
    <name type="scientific">Gracilibacillus xinjiangensis</name>
    <dbReference type="NCBI Taxonomy" id="1193282"/>
    <lineage>
        <taxon>Bacteria</taxon>
        <taxon>Bacillati</taxon>
        <taxon>Bacillota</taxon>
        <taxon>Bacilli</taxon>
        <taxon>Bacillales</taxon>
        <taxon>Bacillaceae</taxon>
        <taxon>Gracilibacillus</taxon>
    </lineage>
</organism>
<dbReference type="PANTHER" id="PTHR34475">
    <property type="match status" value="1"/>
</dbReference>
<dbReference type="SUPFAM" id="SSF47413">
    <property type="entry name" value="lambda repressor-like DNA-binding domains"/>
    <property type="match status" value="1"/>
</dbReference>
<dbReference type="Pfam" id="PF13413">
    <property type="entry name" value="HTH_25"/>
    <property type="match status" value="1"/>
</dbReference>
<dbReference type="PANTHER" id="PTHR34475:SF1">
    <property type="entry name" value="CYTOSKELETON PROTEIN RODZ"/>
    <property type="match status" value="1"/>
</dbReference>
<dbReference type="InterPro" id="IPR001387">
    <property type="entry name" value="Cro/C1-type_HTH"/>
</dbReference>
<accession>A0ABV8WYG7</accession>
<keyword evidence="2" id="KW-0472">Membrane</keyword>
<keyword evidence="4" id="KW-1185">Reference proteome</keyword>
<gene>
    <name evidence="3" type="ORF">ACFOY7_15720</name>
</gene>
<evidence type="ECO:0000256" key="1">
    <source>
        <dbReference type="SAM" id="MobiDB-lite"/>
    </source>
</evidence>
<dbReference type="Gene3D" id="1.10.260.40">
    <property type="entry name" value="lambda repressor-like DNA-binding domains"/>
    <property type="match status" value="1"/>
</dbReference>
<evidence type="ECO:0000256" key="2">
    <source>
        <dbReference type="SAM" id="Phobius"/>
    </source>
</evidence>
<evidence type="ECO:0000313" key="3">
    <source>
        <dbReference type="EMBL" id="MFC4404515.1"/>
    </source>
</evidence>
<evidence type="ECO:0000313" key="4">
    <source>
        <dbReference type="Proteomes" id="UP001595882"/>
    </source>
</evidence>
<keyword evidence="2" id="KW-1133">Transmembrane helix</keyword>
<dbReference type="CDD" id="cd00093">
    <property type="entry name" value="HTH_XRE"/>
    <property type="match status" value="1"/>
</dbReference>
<proteinExistence type="predicted"/>
<feature type="transmembrane region" description="Helical" evidence="2">
    <location>
        <begin position="102"/>
        <end position="126"/>
    </location>
</feature>
<dbReference type="InterPro" id="IPR010982">
    <property type="entry name" value="Lambda_DNA-bd_dom_sf"/>
</dbReference>